<dbReference type="GO" id="GO:0006281">
    <property type="term" value="P:DNA repair"/>
    <property type="evidence" value="ECO:0007669"/>
    <property type="project" value="UniProtKB-KW"/>
</dbReference>
<dbReference type="Proteomes" id="UP000011083">
    <property type="component" value="Unassembled WGS sequence"/>
</dbReference>
<dbReference type="STRING" id="1257118.L8HHC6"/>
<evidence type="ECO:0000256" key="13">
    <source>
        <dbReference type="ARBA" id="ARBA00034003"/>
    </source>
</evidence>
<dbReference type="InterPro" id="IPR012340">
    <property type="entry name" value="NA-bd_OB-fold"/>
</dbReference>
<dbReference type="CDD" id="cd07900">
    <property type="entry name" value="Adenylation_DNA_ligase_I_Euk"/>
    <property type="match status" value="1"/>
</dbReference>
<dbReference type="PROSITE" id="PS50160">
    <property type="entry name" value="DNA_LIGASE_A3"/>
    <property type="match status" value="1"/>
</dbReference>
<keyword evidence="19" id="KW-1185">Reference proteome</keyword>
<name>L8HHC6_ACACF</name>
<dbReference type="GO" id="GO:0003677">
    <property type="term" value="F:DNA binding"/>
    <property type="evidence" value="ECO:0007669"/>
    <property type="project" value="InterPro"/>
</dbReference>
<comment type="catalytic activity">
    <reaction evidence="13 14">
        <text>ATP + (deoxyribonucleotide)n-3'-hydroxyl + 5'-phospho-(deoxyribonucleotide)m = (deoxyribonucleotide)n+m + AMP + diphosphate.</text>
        <dbReference type="EC" id="6.5.1.1"/>
    </reaction>
</comment>
<dbReference type="InterPro" id="IPR012309">
    <property type="entry name" value="DNA_ligase_ATP-dep_C"/>
</dbReference>
<feature type="compositionally biased region" description="Acidic residues" evidence="16">
    <location>
        <begin position="1"/>
        <end position="10"/>
    </location>
</feature>
<evidence type="ECO:0000259" key="17">
    <source>
        <dbReference type="PROSITE" id="PS50160"/>
    </source>
</evidence>
<dbReference type="GO" id="GO:0005524">
    <property type="term" value="F:ATP binding"/>
    <property type="evidence" value="ECO:0007669"/>
    <property type="project" value="UniProtKB-KW"/>
</dbReference>
<evidence type="ECO:0000256" key="5">
    <source>
        <dbReference type="ARBA" id="ARBA00022705"/>
    </source>
</evidence>
<dbReference type="GO" id="GO:0006310">
    <property type="term" value="P:DNA recombination"/>
    <property type="evidence" value="ECO:0007669"/>
    <property type="project" value="UniProtKB-KW"/>
</dbReference>
<evidence type="ECO:0000313" key="19">
    <source>
        <dbReference type="Proteomes" id="UP000011083"/>
    </source>
</evidence>
<dbReference type="RefSeq" id="XP_004356487.1">
    <property type="nucleotide sequence ID" value="XM_004356434.1"/>
</dbReference>
<evidence type="ECO:0000256" key="7">
    <source>
        <dbReference type="ARBA" id="ARBA00022763"/>
    </source>
</evidence>
<reference evidence="18 19" key="1">
    <citation type="journal article" date="2013" name="Genome Biol.">
        <title>Genome of Acanthamoeba castellanii highlights extensive lateral gene transfer and early evolution of tyrosine kinase signaling.</title>
        <authorList>
            <person name="Clarke M."/>
            <person name="Lohan A.J."/>
            <person name="Liu B."/>
            <person name="Lagkouvardos I."/>
            <person name="Roy S."/>
            <person name="Zafar N."/>
            <person name="Bertelli C."/>
            <person name="Schilde C."/>
            <person name="Kianianmomeni A."/>
            <person name="Burglin T.R."/>
            <person name="Frech C."/>
            <person name="Turcotte B."/>
            <person name="Kopec K.O."/>
            <person name="Synnott J.M."/>
            <person name="Choo C."/>
            <person name="Paponov I."/>
            <person name="Finkler A."/>
            <person name="Soon Heng Tan C."/>
            <person name="Hutchins A.P."/>
            <person name="Weinmeier T."/>
            <person name="Rattei T."/>
            <person name="Chu J.S."/>
            <person name="Gimenez G."/>
            <person name="Irimia M."/>
            <person name="Rigden D.J."/>
            <person name="Fitzpatrick D.A."/>
            <person name="Lorenzo-Morales J."/>
            <person name="Bateman A."/>
            <person name="Chiu C.H."/>
            <person name="Tang P."/>
            <person name="Hegemann P."/>
            <person name="Fromm H."/>
            <person name="Raoult D."/>
            <person name="Greub G."/>
            <person name="Miranda-Saavedra D."/>
            <person name="Chen N."/>
            <person name="Nash P."/>
            <person name="Ginger M.L."/>
            <person name="Horn M."/>
            <person name="Schaap P."/>
            <person name="Caler L."/>
            <person name="Loftus B."/>
        </authorList>
    </citation>
    <scope>NUCLEOTIDE SEQUENCE [LARGE SCALE GENOMIC DNA]</scope>
    <source>
        <strain evidence="18 19">Neff</strain>
    </source>
</reference>
<keyword evidence="4" id="KW-0132">Cell division</keyword>
<dbReference type="InterPro" id="IPR050191">
    <property type="entry name" value="ATP-dep_DNA_ligase"/>
</dbReference>
<dbReference type="Pfam" id="PF01068">
    <property type="entry name" value="DNA_ligase_A_M"/>
    <property type="match status" value="1"/>
</dbReference>
<protein>
    <recommendedName>
        <fullName evidence="14">DNA ligase</fullName>
        <ecNumber evidence="14">6.5.1.1</ecNumber>
    </recommendedName>
</protein>
<dbReference type="PROSITE" id="PS00697">
    <property type="entry name" value="DNA_LIGASE_A1"/>
    <property type="match status" value="1"/>
</dbReference>
<dbReference type="GeneID" id="14925608"/>
<dbReference type="Gene3D" id="1.10.3260.10">
    <property type="entry name" value="DNA ligase, ATP-dependent, N-terminal domain"/>
    <property type="match status" value="1"/>
</dbReference>
<sequence>MKEEAPEGEEPVGLQATEAEERAEAGSVENAAPEKEDVMDEQVKREGAEEEEEHNNLNEEEEAEEEVDSDFDEKEEGVEEQPTIKTTIAKAAATKGKTVKGKSKEVTKGMLALLSSSVDYDPVASAIWKKGEKVPYLWLARTFVEIEQYTARTEIIRLLTNMFRSVVELSPNDLLACVYLTINKIAPSYEGLELGVGESILIKAVASATGKKDSVIKAEYEKLGDLGLVAAAARNTQKTMFPPPPLTVSFVFNTLNQIAKAAGRASQDKKKGLIQQLLVGAREGEAQWLIRSLEGKLRIGLAEKTVQVALAHAIVLTRTDLQDKRARLGLEERMRVAAETLKEVFNELPNYNILIPVILKEEPEKWSESCHLTPGIPVHPMLAHPTKGIDEVLQRCADAAFTCEWKYDGERAQVHFTDDGGVHVYSRNLEDNTTKYPDIKQNLPKAMKPDTHSFILDCEVVAYDREKKQILPFQVLSTRARKDADMSEIKVQICLFGFDLLYFNGQSLVREPFRKRRELLHNAFVEVDDEFKFARYSDANTTDEIANSLHESVAGNCEGLMIKRLDEDATYQPSKRSYSWLKVKKDYLTGMTDSVDLVPIGAYYGKGKRTGVYGAFLLACYDPNAEEFQNVCKIGTGFSDEDLEKFAEFFKDKIISKPRPYYRYSDQVEPDVWFDASVVWEVKAADLSLSPHYKAALGLVSESKGISLRFPRYLRTRDDKKPEDATNGEQIAEMYQQQFANAPPANPRYGAPH</sequence>
<keyword evidence="3 14" id="KW-0436">Ligase</keyword>
<keyword evidence="6 14" id="KW-0547">Nucleotide-binding</keyword>
<gene>
    <name evidence="18" type="ORF">ACA1_171710</name>
</gene>
<comment type="subcellular location">
    <subcellularLocation>
        <location evidence="1">Nucleus</location>
    </subcellularLocation>
</comment>
<organism evidence="18 19">
    <name type="scientific">Acanthamoeba castellanii (strain ATCC 30010 / Neff)</name>
    <dbReference type="NCBI Taxonomy" id="1257118"/>
    <lineage>
        <taxon>Eukaryota</taxon>
        <taxon>Amoebozoa</taxon>
        <taxon>Discosea</taxon>
        <taxon>Longamoebia</taxon>
        <taxon>Centramoebida</taxon>
        <taxon>Acanthamoebidae</taxon>
        <taxon>Acanthamoeba</taxon>
    </lineage>
</organism>
<dbReference type="InterPro" id="IPR016059">
    <property type="entry name" value="DNA_ligase_ATP-dep_CS"/>
</dbReference>
<evidence type="ECO:0000256" key="9">
    <source>
        <dbReference type="ARBA" id="ARBA00023172"/>
    </source>
</evidence>
<evidence type="ECO:0000256" key="15">
    <source>
        <dbReference type="RuleBase" id="RU004196"/>
    </source>
</evidence>
<dbReference type="SUPFAM" id="SSF50249">
    <property type="entry name" value="Nucleic acid-binding proteins"/>
    <property type="match status" value="1"/>
</dbReference>
<accession>L8HHC6</accession>
<dbReference type="VEuPathDB" id="AmoebaDB:ACA1_171710"/>
<dbReference type="FunFam" id="1.10.3260.10:FF:000001">
    <property type="entry name" value="DNA ligase"/>
    <property type="match status" value="1"/>
</dbReference>
<evidence type="ECO:0000256" key="4">
    <source>
        <dbReference type="ARBA" id="ARBA00022618"/>
    </source>
</evidence>
<dbReference type="EC" id="6.5.1.1" evidence="14"/>
<feature type="region of interest" description="Disordered" evidence="16">
    <location>
        <begin position="1"/>
        <end position="86"/>
    </location>
</feature>
<dbReference type="GO" id="GO:1903461">
    <property type="term" value="P:Okazaki fragment processing involved in mitotic DNA replication"/>
    <property type="evidence" value="ECO:0007669"/>
    <property type="project" value="TreeGrafter"/>
</dbReference>
<dbReference type="GO" id="GO:0005739">
    <property type="term" value="C:mitochondrion"/>
    <property type="evidence" value="ECO:0007669"/>
    <property type="project" value="TreeGrafter"/>
</dbReference>
<dbReference type="FunFam" id="3.30.470.30:FF:000016">
    <property type="entry name" value="DNA ligase"/>
    <property type="match status" value="1"/>
</dbReference>
<evidence type="ECO:0000256" key="11">
    <source>
        <dbReference type="ARBA" id="ARBA00023242"/>
    </source>
</evidence>
<feature type="domain" description="ATP-dependent DNA ligase family profile" evidence="17">
    <location>
        <begin position="486"/>
        <end position="622"/>
    </location>
</feature>
<dbReference type="AlphaFoldDB" id="L8HHC6"/>
<dbReference type="Pfam" id="PF04679">
    <property type="entry name" value="DNA_ligase_A_C"/>
    <property type="match status" value="1"/>
</dbReference>
<dbReference type="InterPro" id="IPR000977">
    <property type="entry name" value="DNA_ligase_ATP-dep"/>
</dbReference>
<dbReference type="GO" id="GO:0051301">
    <property type="term" value="P:cell division"/>
    <property type="evidence" value="ECO:0007669"/>
    <property type="project" value="UniProtKB-KW"/>
</dbReference>
<evidence type="ECO:0000256" key="16">
    <source>
        <dbReference type="SAM" id="MobiDB-lite"/>
    </source>
</evidence>
<evidence type="ECO:0000256" key="2">
    <source>
        <dbReference type="ARBA" id="ARBA00007572"/>
    </source>
</evidence>
<evidence type="ECO:0000256" key="12">
    <source>
        <dbReference type="ARBA" id="ARBA00023306"/>
    </source>
</evidence>
<keyword evidence="9 14" id="KW-0233">DNA recombination</keyword>
<dbReference type="SUPFAM" id="SSF56091">
    <property type="entry name" value="DNA ligase/mRNA capping enzyme, catalytic domain"/>
    <property type="match status" value="1"/>
</dbReference>
<feature type="compositionally biased region" description="Acidic residues" evidence="16">
    <location>
        <begin position="48"/>
        <end position="79"/>
    </location>
</feature>
<dbReference type="InterPro" id="IPR012310">
    <property type="entry name" value="DNA_ligase_ATP-dep_cent"/>
</dbReference>
<dbReference type="EMBL" id="KB007811">
    <property type="protein sequence ID" value="ELR24587.1"/>
    <property type="molecule type" value="Genomic_DNA"/>
</dbReference>
<dbReference type="PANTHER" id="PTHR45674:SF4">
    <property type="entry name" value="DNA LIGASE 1"/>
    <property type="match status" value="1"/>
</dbReference>
<dbReference type="Gene3D" id="2.40.50.140">
    <property type="entry name" value="Nucleic acid-binding proteins"/>
    <property type="match status" value="1"/>
</dbReference>
<dbReference type="SUPFAM" id="SSF117018">
    <property type="entry name" value="ATP-dependent DNA ligase DNA-binding domain"/>
    <property type="match status" value="1"/>
</dbReference>
<dbReference type="GO" id="GO:0071897">
    <property type="term" value="P:DNA biosynthetic process"/>
    <property type="evidence" value="ECO:0007669"/>
    <property type="project" value="InterPro"/>
</dbReference>
<evidence type="ECO:0000256" key="3">
    <source>
        <dbReference type="ARBA" id="ARBA00022598"/>
    </source>
</evidence>
<dbReference type="CDD" id="cd07969">
    <property type="entry name" value="OBF_DNA_ligase_I"/>
    <property type="match status" value="1"/>
</dbReference>
<keyword evidence="8 14" id="KW-0067">ATP-binding</keyword>
<keyword evidence="5" id="KW-0235">DNA replication</keyword>
<dbReference type="GO" id="GO:0003910">
    <property type="term" value="F:DNA ligase (ATP) activity"/>
    <property type="evidence" value="ECO:0007669"/>
    <property type="project" value="UniProtKB-EC"/>
</dbReference>
<dbReference type="OMA" id="WIKYKRD"/>
<feature type="compositionally biased region" description="Basic and acidic residues" evidence="16">
    <location>
        <begin position="32"/>
        <end position="47"/>
    </location>
</feature>
<keyword evidence="11" id="KW-0539">Nucleus</keyword>
<dbReference type="InterPro" id="IPR036599">
    <property type="entry name" value="DNA_ligase_N_sf"/>
</dbReference>
<keyword evidence="7 14" id="KW-0227">DNA damage</keyword>
<dbReference type="PROSITE" id="PS00333">
    <property type="entry name" value="DNA_LIGASE_A2"/>
    <property type="match status" value="1"/>
</dbReference>
<dbReference type="GO" id="GO:0005634">
    <property type="term" value="C:nucleus"/>
    <property type="evidence" value="ECO:0007669"/>
    <property type="project" value="UniProtKB-SubCell"/>
</dbReference>
<comment type="similarity">
    <text evidence="2 15">Belongs to the ATP-dependent DNA ligase family.</text>
</comment>
<dbReference type="Gene3D" id="3.30.470.30">
    <property type="entry name" value="DNA ligase/mRNA capping enzyme"/>
    <property type="match status" value="1"/>
</dbReference>
<evidence type="ECO:0000313" key="18">
    <source>
        <dbReference type="EMBL" id="ELR24587.1"/>
    </source>
</evidence>
<dbReference type="KEGG" id="acan:ACA1_171710"/>
<proteinExistence type="inferred from homology"/>
<dbReference type="Pfam" id="PF04675">
    <property type="entry name" value="DNA_ligase_A_N"/>
    <property type="match status" value="1"/>
</dbReference>
<keyword evidence="10 14" id="KW-0234">DNA repair</keyword>
<dbReference type="Gene3D" id="3.30.1490.70">
    <property type="match status" value="1"/>
</dbReference>
<dbReference type="OrthoDB" id="206088at2759"/>
<keyword evidence="12" id="KW-0131">Cell cycle</keyword>
<evidence type="ECO:0000256" key="6">
    <source>
        <dbReference type="ARBA" id="ARBA00022741"/>
    </source>
</evidence>
<evidence type="ECO:0000256" key="14">
    <source>
        <dbReference type="RuleBase" id="RU000617"/>
    </source>
</evidence>
<dbReference type="PANTHER" id="PTHR45674">
    <property type="entry name" value="DNA LIGASE 1/3 FAMILY MEMBER"/>
    <property type="match status" value="1"/>
</dbReference>
<dbReference type="FunFam" id="2.40.50.140:FF:000062">
    <property type="entry name" value="DNA ligase"/>
    <property type="match status" value="1"/>
</dbReference>
<dbReference type="NCBIfam" id="TIGR00574">
    <property type="entry name" value="dnl1"/>
    <property type="match status" value="1"/>
</dbReference>
<evidence type="ECO:0000256" key="8">
    <source>
        <dbReference type="ARBA" id="ARBA00022840"/>
    </source>
</evidence>
<evidence type="ECO:0000256" key="1">
    <source>
        <dbReference type="ARBA" id="ARBA00004123"/>
    </source>
</evidence>
<evidence type="ECO:0000256" key="10">
    <source>
        <dbReference type="ARBA" id="ARBA00023204"/>
    </source>
</evidence>
<dbReference type="InterPro" id="IPR012308">
    <property type="entry name" value="DNA_ligase_ATP-dep_N"/>
</dbReference>